<name>D3AHU0_9FIRM</name>
<comment type="similarity">
    <text evidence="7">Belongs to the binding-protein-dependent transport system permease family.</text>
</comment>
<dbReference type="Gene3D" id="1.10.3720.10">
    <property type="entry name" value="MetI-like"/>
    <property type="match status" value="1"/>
</dbReference>
<keyword evidence="4 7" id="KW-0812">Transmembrane</keyword>
<feature type="transmembrane region" description="Helical" evidence="7">
    <location>
        <begin position="146"/>
        <end position="169"/>
    </location>
</feature>
<dbReference type="HOGENOM" id="CLU_016047_1_2_9"/>
<keyword evidence="2 7" id="KW-0813">Transport</keyword>
<sequence length="284" mass="30845">MGNRRKDVKKRKITPGGILYACAAGIWLITTIFPLYFAVLSSFKDDQTIFADFFALPQRFGLDNYISAEKMVHILRATANSLFLSAGSICLMLGVSVMGAYVTARKRIPGSEGVTLFLIAAMMIPIQSAIVPIVQMVSAIGQRNNLFVLMVIYAGVNLSMVFFILKGYIEGIPKELDEAAMIDGASLFQTLLRVIIPVAKPALSTCAITSFLFIYNELPIANVLITKPQLKPISVALLNLKGDFGTLYAVSFASIVISIIPTVIFYLIAQEKVESSICSGVVKG</sequence>
<evidence type="ECO:0000256" key="6">
    <source>
        <dbReference type="ARBA" id="ARBA00023136"/>
    </source>
</evidence>
<evidence type="ECO:0000256" key="2">
    <source>
        <dbReference type="ARBA" id="ARBA00022448"/>
    </source>
</evidence>
<dbReference type="InterPro" id="IPR050901">
    <property type="entry name" value="BP-dep_ABC_trans_perm"/>
</dbReference>
<dbReference type="InterPro" id="IPR000515">
    <property type="entry name" value="MetI-like"/>
</dbReference>
<evidence type="ECO:0000256" key="7">
    <source>
        <dbReference type="RuleBase" id="RU363032"/>
    </source>
</evidence>
<feature type="transmembrane region" description="Helical" evidence="7">
    <location>
        <begin position="190"/>
        <end position="215"/>
    </location>
</feature>
<protein>
    <submittedName>
        <fullName evidence="9">ABC transporter, permease protein</fullName>
    </submittedName>
</protein>
<organism evidence="9 10">
    <name type="scientific">Hungatella hathewayi DSM 13479</name>
    <dbReference type="NCBI Taxonomy" id="566550"/>
    <lineage>
        <taxon>Bacteria</taxon>
        <taxon>Bacillati</taxon>
        <taxon>Bacillota</taxon>
        <taxon>Clostridia</taxon>
        <taxon>Lachnospirales</taxon>
        <taxon>Lachnospiraceae</taxon>
        <taxon>Hungatella</taxon>
    </lineage>
</organism>
<dbReference type="GO" id="GO:0055085">
    <property type="term" value="P:transmembrane transport"/>
    <property type="evidence" value="ECO:0007669"/>
    <property type="project" value="InterPro"/>
</dbReference>
<dbReference type="PANTHER" id="PTHR32243:SF24">
    <property type="entry name" value="DIACETYLCHITOBIOSE UPTAKE SYSTEM PERMEASE PROTEIN NGCG"/>
    <property type="match status" value="1"/>
</dbReference>
<feature type="transmembrane region" description="Helical" evidence="7">
    <location>
        <begin position="82"/>
        <end position="102"/>
    </location>
</feature>
<proteinExistence type="inferred from homology"/>
<keyword evidence="3" id="KW-1003">Cell membrane</keyword>
<dbReference type="EMBL" id="ACIO01000248">
    <property type="protein sequence ID" value="EFC98618.1"/>
    <property type="molecule type" value="Genomic_DNA"/>
</dbReference>
<dbReference type="SUPFAM" id="SSF161098">
    <property type="entry name" value="MetI-like"/>
    <property type="match status" value="1"/>
</dbReference>
<dbReference type="AlphaFoldDB" id="D3AHU0"/>
<comment type="subcellular location">
    <subcellularLocation>
        <location evidence="1 7">Cell membrane</location>
        <topology evidence="1 7">Multi-pass membrane protein</topology>
    </subcellularLocation>
</comment>
<evidence type="ECO:0000259" key="8">
    <source>
        <dbReference type="PROSITE" id="PS50928"/>
    </source>
</evidence>
<comment type="caution">
    <text evidence="9">The sequence shown here is derived from an EMBL/GenBank/DDBJ whole genome shotgun (WGS) entry which is preliminary data.</text>
</comment>
<dbReference type="Proteomes" id="UP000004968">
    <property type="component" value="Unassembled WGS sequence"/>
</dbReference>
<evidence type="ECO:0000256" key="3">
    <source>
        <dbReference type="ARBA" id="ARBA00022475"/>
    </source>
</evidence>
<reference evidence="9 10" key="1">
    <citation type="submission" date="2010-01" db="EMBL/GenBank/DDBJ databases">
        <authorList>
            <person name="Weinstock G."/>
            <person name="Sodergren E."/>
            <person name="Clifton S."/>
            <person name="Fulton L."/>
            <person name="Fulton B."/>
            <person name="Courtney L."/>
            <person name="Fronick C."/>
            <person name="Harrison M."/>
            <person name="Strong C."/>
            <person name="Farmer C."/>
            <person name="Delahaunty K."/>
            <person name="Markovic C."/>
            <person name="Hall O."/>
            <person name="Minx P."/>
            <person name="Tomlinson C."/>
            <person name="Mitreva M."/>
            <person name="Nelson J."/>
            <person name="Hou S."/>
            <person name="Wollam A."/>
            <person name="Pepin K.H."/>
            <person name="Johnson M."/>
            <person name="Bhonagiri V."/>
            <person name="Nash W.E."/>
            <person name="Warren W."/>
            <person name="Chinwalla A."/>
            <person name="Mardis E.R."/>
            <person name="Wilson R.K."/>
        </authorList>
    </citation>
    <scope>NUCLEOTIDE SEQUENCE [LARGE SCALE GENOMIC DNA]</scope>
    <source>
        <strain evidence="9 10">DSM 13479</strain>
    </source>
</reference>
<keyword evidence="6 7" id="KW-0472">Membrane</keyword>
<dbReference type="Pfam" id="PF00528">
    <property type="entry name" value="BPD_transp_1"/>
    <property type="match status" value="1"/>
</dbReference>
<dbReference type="PANTHER" id="PTHR32243">
    <property type="entry name" value="MALTOSE TRANSPORT SYSTEM PERMEASE-RELATED"/>
    <property type="match status" value="1"/>
</dbReference>
<accession>D3AHU0</accession>
<evidence type="ECO:0000256" key="5">
    <source>
        <dbReference type="ARBA" id="ARBA00022989"/>
    </source>
</evidence>
<gene>
    <name evidence="9" type="ORF">CLOSTHATH_03179</name>
</gene>
<feature type="transmembrane region" description="Helical" evidence="7">
    <location>
        <begin position="247"/>
        <end position="269"/>
    </location>
</feature>
<dbReference type="CDD" id="cd06261">
    <property type="entry name" value="TM_PBP2"/>
    <property type="match status" value="1"/>
</dbReference>
<evidence type="ECO:0000313" key="10">
    <source>
        <dbReference type="Proteomes" id="UP000004968"/>
    </source>
</evidence>
<evidence type="ECO:0000313" key="9">
    <source>
        <dbReference type="EMBL" id="EFC98618.1"/>
    </source>
</evidence>
<dbReference type="GO" id="GO:0005886">
    <property type="term" value="C:plasma membrane"/>
    <property type="evidence" value="ECO:0007669"/>
    <property type="project" value="UniProtKB-SubCell"/>
</dbReference>
<evidence type="ECO:0000256" key="1">
    <source>
        <dbReference type="ARBA" id="ARBA00004651"/>
    </source>
</evidence>
<keyword evidence="5 7" id="KW-1133">Transmembrane helix</keyword>
<feature type="transmembrane region" description="Helical" evidence="7">
    <location>
        <begin position="18"/>
        <end position="39"/>
    </location>
</feature>
<dbReference type="InterPro" id="IPR035906">
    <property type="entry name" value="MetI-like_sf"/>
</dbReference>
<evidence type="ECO:0000256" key="4">
    <source>
        <dbReference type="ARBA" id="ARBA00022692"/>
    </source>
</evidence>
<dbReference type="PROSITE" id="PS50928">
    <property type="entry name" value="ABC_TM1"/>
    <property type="match status" value="1"/>
</dbReference>
<feature type="transmembrane region" description="Helical" evidence="7">
    <location>
        <begin position="114"/>
        <end position="134"/>
    </location>
</feature>
<feature type="domain" description="ABC transmembrane type-1" evidence="8">
    <location>
        <begin position="78"/>
        <end position="269"/>
    </location>
</feature>